<dbReference type="GO" id="GO:0046685">
    <property type="term" value="P:response to arsenic-containing substance"/>
    <property type="evidence" value="ECO:0007669"/>
    <property type="project" value="UniProtKB-KW"/>
</dbReference>
<accession>A0A7W4UQD6</accession>
<dbReference type="GO" id="GO:0102100">
    <property type="term" value="F:mycothiol-arsenate ligase activity"/>
    <property type="evidence" value="ECO:0007669"/>
    <property type="project" value="UniProtKB-EC"/>
</dbReference>
<dbReference type="AlphaFoldDB" id="A0A7W4UQD6"/>
<evidence type="ECO:0000256" key="1">
    <source>
        <dbReference type="ARBA" id="ARBA00022849"/>
    </source>
</evidence>
<proteinExistence type="predicted"/>
<gene>
    <name evidence="3" type="ORF">FHX72_002404</name>
</gene>
<dbReference type="PANTHER" id="PTHR43428">
    <property type="entry name" value="ARSENATE REDUCTASE"/>
    <property type="match status" value="1"/>
</dbReference>
<keyword evidence="4" id="KW-1185">Reference proteome</keyword>
<comment type="caution">
    <text evidence="3">The sequence shown here is derived from an EMBL/GenBank/DDBJ whole genome shotgun (WGS) entry which is preliminary data.</text>
</comment>
<dbReference type="Proteomes" id="UP000545286">
    <property type="component" value="Unassembled WGS sequence"/>
</dbReference>
<evidence type="ECO:0000313" key="4">
    <source>
        <dbReference type="Proteomes" id="UP000545286"/>
    </source>
</evidence>
<dbReference type="Gene3D" id="3.40.50.2300">
    <property type="match status" value="1"/>
</dbReference>
<keyword evidence="1" id="KW-0059">Arsenical resistance</keyword>
<organism evidence="3 4">
    <name type="scientific">Pseudoclavibacter helvolus</name>
    <dbReference type="NCBI Taxonomy" id="255205"/>
    <lineage>
        <taxon>Bacteria</taxon>
        <taxon>Bacillati</taxon>
        <taxon>Actinomycetota</taxon>
        <taxon>Actinomycetes</taxon>
        <taxon>Micrococcales</taxon>
        <taxon>Microbacteriaceae</taxon>
        <taxon>Pseudoclavibacter</taxon>
    </lineage>
</organism>
<dbReference type="InterPro" id="IPR036196">
    <property type="entry name" value="Ptyr_pPase_sf"/>
</dbReference>
<dbReference type="EC" id="2.8.4.2" evidence="3"/>
<sequence length="135" mass="14487">MTTSPRNIVFVCQKNGGKSQMAAALMRSVAGPEVHITSAGTKPGAALNQQSVDSLAEIGVSVGDEHPKQLTPEMIDAADLIVVLGAEARVPETPGVEIETWITDEPSERGIEGLERMRLVRDDIRARVSDLLTRL</sequence>
<dbReference type="PANTHER" id="PTHR43428:SF1">
    <property type="entry name" value="ARSENATE REDUCTASE"/>
    <property type="match status" value="1"/>
</dbReference>
<feature type="domain" description="Phosphotyrosine protein phosphatase I" evidence="2">
    <location>
        <begin position="6"/>
        <end position="134"/>
    </location>
</feature>
<name>A0A7W4UQD6_9MICO</name>
<dbReference type="SUPFAM" id="SSF52788">
    <property type="entry name" value="Phosphotyrosine protein phosphatases I"/>
    <property type="match status" value="1"/>
</dbReference>
<dbReference type="InterPro" id="IPR023485">
    <property type="entry name" value="Ptyr_pPase"/>
</dbReference>
<dbReference type="EMBL" id="JACHWJ010000003">
    <property type="protein sequence ID" value="MBB2958259.1"/>
    <property type="molecule type" value="Genomic_DNA"/>
</dbReference>
<dbReference type="RefSeq" id="WP_183625235.1">
    <property type="nucleotide sequence ID" value="NZ_JACHWJ010000003.1"/>
</dbReference>
<dbReference type="Pfam" id="PF01451">
    <property type="entry name" value="LMWPc"/>
    <property type="match status" value="1"/>
</dbReference>
<evidence type="ECO:0000313" key="3">
    <source>
        <dbReference type="EMBL" id="MBB2958259.1"/>
    </source>
</evidence>
<reference evidence="3 4" key="1">
    <citation type="submission" date="2020-08" db="EMBL/GenBank/DDBJ databases">
        <title>Sequencing the genomes of 1000 actinobacteria strains.</title>
        <authorList>
            <person name="Klenk H.-P."/>
        </authorList>
    </citation>
    <scope>NUCLEOTIDE SEQUENCE [LARGE SCALE GENOMIC DNA]</scope>
    <source>
        <strain evidence="3 4">DSM 20419</strain>
    </source>
</reference>
<evidence type="ECO:0000259" key="2">
    <source>
        <dbReference type="SMART" id="SM00226"/>
    </source>
</evidence>
<keyword evidence="3" id="KW-0808">Transferase</keyword>
<dbReference type="SMART" id="SM00226">
    <property type="entry name" value="LMWPc"/>
    <property type="match status" value="1"/>
</dbReference>
<protein>
    <submittedName>
        <fullName evidence="3">Arsenate-mycothiol transferase</fullName>
        <ecNumber evidence="3">2.8.4.2</ecNumber>
    </submittedName>
</protein>